<feature type="domain" description="Protein kinase" evidence="2">
    <location>
        <begin position="2"/>
        <end position="247"/>
    </location>
</feature>
<dbReference type="RefSeq" id="XP_030639038.1">
    <property type="nucleotide sequence ID" value="XM_030783178.1"/>
</dbReference>
<dbReference type="GO" id="GO:0004674">
    <property type="term" value="F:protein serine/threonine kinase activity"/>
    <property type="evidence" value="ECO:0007669"/>
    <property type="project" value="TreeGrafter"/>
</dbReference>
<proteinExistence type="predicted"/>
<dbReference type="InterPro" id="IPR008271">
    <property type="entry name" value="Ser/Thr_kinase_AS"/>
</dbReference>
<protein>
    <submittedName>
        <fullName evidence="4">Serine/threonine-protein kinase Aurora-3</fullName>
    </submittedName>
</protein>
<feature type="region of interest" description="Disordered" evidence="1">
    <location>
        <begin position="255"/>
        <end position="285"/>
    </location>
</feature>
<dbReference type="InterPro" id="IPR000719">
    <property type="entry name" value="Prot_kinase_dom"/>
</dbReference>
<keyword evidence="4" id="KW-0808">Transferase</keyword>
<evidence type="ECO:0000259" key="2">
    <source>
        <dbReference type="PROSITE" id="PS50011"/>
    </source>
</evidence>
<organism evidence="3 4">
    <name type="scientific">Chanos chanos</name>
    <name type="common">Milkfish</name>
    <name type="synonym">Mugil chanos</name>
    <dbReference type="NCBI Taxonomy" id="29144"/>
    <lineage>
        <taxon>Eukaryota</taxon>
        <taxon>Metazoa</taxon>
        <taxon>Chordata</taxon>
        <taxon>Craniata</taxon>
        <taxon>Vertebrata</taxon>
        <taxon>Euteleostomi</taxon>
        <taxon>Actinopterygii</taxon>
        <taxon>Neopterygii</taxon>
        <taxon>Teleostei</taxon>
        <taxon>Ostariophysi</taxon>
        <taxon>Gonorynchiformes</taxon>
        <taxon>Chanidae</taxon>
        <taxon>Chanos</taxon>
    </lineage>
</organism>
<dbReference type="PROSITE" id="PS00108">
    <property type="entry name" value="PROTEIN_KINASE_ST"/>
    <property type="match status" value="1"/>
</dbReference>
<dbReference type="GO" id="GO:0005524">
    <property type="term" value="F:ATP binding"/>
    <property type="evidence" value="ECO:0007669"/>
    <property type="project" value="InterPro"/>
</dbReference>
<reference evidence="4" key="1">
    <citation type="submission" date="2025-08" db="UniProtKB">
        <authorList>
            <consortium name="RefSeq"/>
        </authorList>
    </citation>
    <scope>IDENTIFICATION</scope>
</reference>
<accession>A0A6J2W458</accession>
<evidence type="ECO:0000256" key="1">
    <source>
        <dbReference type="SAM" id="MobiDB-lite"/>
    </source>
</evidence>
<dbReference type="PROSITE" id="PS50011">
    <property type="entry name" value="PROTEIN_KINASE_DOM"/>
    <property type="match status" value="1"/>
</dbReference>
<dbReference type="PANTHER" id="PTHR44167">
    <property type="entry name" value="OVARIAN-SPECIFIC SERINE/THREONINE-PROTEIN KINASE LOK-RELATED"/>
    <property type="match status" value="1"/>
</dbReference>
<dbReference type="Pfam" id="PF00069">
    <property type="entry name" value="Pkinase"/>
    <property type="match status" value="1"/>
</dbReference>
<dbReference type="PANTHER" id="PTHR44167:SF32">
    <property type="entry name" value="CBL-INTERACTING SERINE_THREONINE-PROTEIN KINASE 25-LIKE"/>
    <property type="match status" value="1"/>
</dbReference>
<dbReference type="SUPFAM" id="SSF56112">
    <property type="entry name" value="Protein kinase-like (PK-like)"/>
    <property type="match status" value="1"/>
</dbReference>
<dbReference type="OrthoDB" id="4062651at2759"/>
<dbReference type="GO" id="GO:0005634">
    <property type="term" value="C:nucleus"/>
    <property type="evidence" value="ECO:0007669"/>
    <property type="project" value="TreeGrafter"/>
</dbReference>
<dbReference type="Proteomes" id="UP000504632">
    <property type="component" value="Chromosome 8"/>
</dbReference>
<gene>
    <name evidence="4" type="primary">LOC115819676</name>
</gene>
<dbReference type="SMART" id="SM00220">
    <property type="entry name" value="S_TKc"/>
    <property type="match status" value="1"/>
</dbReference>
<dbReference type="InParanoid" id="A0A6J2W458"/>
<dbReference type="Gene3D" id="1.10.510.10">
    <property type="entry name" value="Transferase(Phosphotransferase) domain 1"/>
    <property type="match status" value="1"/>
</dbReference>
<dbReference type="InterPro" id="IPR011009">
    <property type="entry name" value="Kinase-like_dom_sf"/>
</dbReference>
<dbReference type="GO" id="GO:0044773">
    <property type="term" value="P:mitotic DNA damage checkpoint signaling"/>
    <property type="evidence" value="ECO:0007669"/>
    <property type="project" value="TreeGrafter"/>
</dbReference>
<keyword evidence="4" id="KW-0418">Kinase</keyword>
<dbReference type="GeneID" id="115819676"/>
<dbReference type="AlphaFoldDB" id="A0A6J2W458"/>
<feature type="region of interest" description="Disordered" evidence="1">
    <location>
        <begin position="334"/>
        <end position="355"/>
    </location>
</feature>
<sequence length="439" mass="48469">MGDPTKTLAGGCFGKIYKEKYKDSWAALKKVPVGFITRQQLDRECRVYRNAQHPNVVKLLGDPWLRDSKWHIPLEFITGEDLETTIFKARMSKIQLTPSVKATIITGMSEGLLHLHSKNIVHQDIKPDNIMVEHQTHRAVIIDLGLAKFSHNGITTAANLGNEAYSAPEILNGGVRDMRSDVWAMGKVIAEFCNRVRLPTIFVSPAKIEENLKDHPYCKCVSKMVDSDPSKRATMAGVIDDIRRAGISLRAEERGTRTGPDIGGINKGVKQKFPTVTPTPQRTEVKSPLVGAKSSFLSPTPQRTEVKSPLVGAKSSFLSPTPQRTEVKSPLIGAKSSFLSPTPQRTEVKPPLGGATGRLVSPLKEEAQALTPLNSKSQMSQSSLLQNMSFPCPLPTDGKVVHRRYVSEDGKAGTLEYKEVVMNQGRVVKYEDLKYTKDF</sequence>
<evidence type="ECO:0000313" key="4">
    <source>
        <dbReference type="RefSeq" id="XP_030639038.1"/>
    </source>
</evidence>
<name>A0A6J2W458_CHACN</name>
<keyword evidence="3" id="KW-1185">Reference proteome</keyword>
<evidence type="ECO:0000313" key="3">
    <source>
        <dbReference type="Proteomes" id="UP000504632"/>
    </source>
</evidence>